<gene>
    <name evidence="7" type="ORF">FYJ80_02165</name>
</gene>
<evidence type="ECO:0000313" key="8">
    <source>
        <dbReference type="Proteomes" id="UP000460549"/>
    </source>
</evidence>
<dbReference type="Proteomes" id="UP000460549">
    <property type="component" value="Unassembled WGS sequence"/>
</dbReference>
<feature type="transmembrane region" description="Helical" evidence="6">
    <location>
        <begin position="244"/>
        <end position="263"/>
    </location>
</feature>
<feature type="transmembrane region" description="Helical" evidence="6">
    <location>
        <begin position="284"/>
        <end position="308"/>
    </location>
</feature>
<feature type="transmembrane region" description="Helical" evidence="6">
    <location>
        <begin position="169"/>
        <end position="192"/>
    </location>
</feature>
<evidence type="ECO:0000256" key="2">
    <source>
        <dbReference type="ARBA" id="ARBA00022475"/>
    </source>
</evidence>
<name>A0A7X2TR41_9SPIO</name>
<keyword evidence="4 6" id="KW-1133">Transmembrane helix</keyword>
<keyword evidence="5 6" id="KW-0472">Membrane</keyword>
<dbReference type="Pfam" id="PF01943">
    <property type="entry name" value="Polysacc_synt"/>
    <property type="match status" value="1"/>
</dbReference>
<feature type="transmembrane region" description="Helical" evidence="6">
    <location>
        <begin position="43"/>
        <end position="65"/>
    </location>
</feature>
<comment type="caution">
    <text evidence="7">The sequence shown here is derived from an EMBL/GenBank/DDBJ whole genome shotgun (WGS) entry which is preliminary data.</text>
</comment>
<dbReference type="InterPro" id="IPR002797">
    <property type="entry name" value="Polysacc_synth"/>
</dbReference>
<feature type="transmembrane region" description="Helical" evidence="6">
    <location>
        <begin position="213"/>
        <end position="238"/>
    </location>
</feature>
<dbReference type="PANTHER" id="PTHR30250:SF11">
    <property type="entry name" value="O-ANTIGEN TRANSPORTER-RELATED"/>
    <property type="match status" value="1"/>
</dbReference>
<accession>A0A7X2TR41</accession>
<organism evidence="7 8">
    <name type="scientific">Bullifex porci</name>
    <dbReference type="NCBI Taxonomy" id="2606638"/>
    <lineage>
        <taxon>Bacteria</taxon>
        <taxon>Pseudomonadati</taxon>
        <taxon>Spirochaetota</taxon>
        <taxon>Spirochaetia</taxon>
        <taxon>Spirochaetales</taxon>
        <taxon>Spirochaetaceae</taxon>
        <taxon>Bullifex</taxon>
    </lineage>
</organism>
<feature type="transmembrane region" description="Helical" evidence="6">
    <location>
        <begin position="12"/>
        <end position="31"/>
    </location>
</feature>
<reference evidence="7 8" key="1">
    <citation type="submission" date="2019-08" db="EMBL/GenBank/DDBJ databases">
        <title>In-depth cultivation of the pig gut microbiome towards novel bacterial diversity and tailored functional studies.</title>
        <authorList>
            <person name="Wylensek D."/>
            <person name="Hitch T.C.A."/>
            <person name="Clavel T."/>
        </authorList>
    </citation>
    <scope>NUCLEOTIDE SEQUENCE [LARGE SCALE GENOMIC DNA]</scope>
    <source>
        <strain evidence="7 8">NM-380-WT-3C1</strain>
    </source>
</reference>
<feature type="transmembrane region" description="Helical" evidence="6">
    <location>
        <begin position="351"/>
        <end position="372"/>
    </location>
</feature>
<evidence type="ECO:0000256" key="1">
    <source>
        <dbReference type="ARBA" id="ARBA00004651"/>
    </source>
</evidence>
<proteinExistence type="predicted"/>
<protein>
    <submittedName>
        <fullName evidence="7">Oligosaccharide flippase family protein</fullName>
    </submittedName>
</protein>
<keyword evidence="2" id="KW-1003">Cell membrane</keyword>
<dbReference type="RefSeq" id="WP_154424484.1">
    <property type="nucleotide sequence ID" value="NZ_VUNN01000002.1"/>
</dbReference>
<dbReference type="InterPro" id="IPR050833">
    <property type="entry name" value="Poly_Biosynth_Transport"/>
</dbReference>
<dbReference type="GO" id="GO:0005886">
    <property type="term" value="C:plasma membrane"/>
    <property type="evidence" value="ECO:0007669"/>
    <property type="project" value="UniProtKB-SubCell"/>
</dbReference>
<evidence type="ECO:0000256" key="5">
    <source>
        <dbReference type="ARBA" id="ARBA00023136"/>
    </source>
</evidence>
<dbReference type="EMBL" id="VUNN01000002">
    <property type="protein sequence ID" value="MSU05588.1"/>
    <property type="molecule type" value="Genomic_DNA"/>
</dbReference>
<evidence type="ECO:0000313" key="7">
    <source>
        <dbReference type="EMBL" id="MSU05588.1"/>
    </source>
</evidence>
<keyword evidence="8" id="KW-1185">Reference proteome</keyword>
<feature type="transmembrane region" description="Helical" evidence="6">
    <location>
        <begin position="86"/>
        <end position="109"/>
    </location>
</feature>
<comment type="subcellular location">
    <subcellularLocation>
        <location evidence="1">Cell membrane</location>
        <topology evidence="1">Multi-pass membrane protein</topology>
    </subcellularLocation>
</comment>
<dbReference type="AlphaFoldDB" id="A0A7X2TR41"/>
<dbReference type="PANTHER" id="PTHR30250">
    <property type="entry name" value="PST FAMILY PREDICTED COLANIC ACID TRANSPORTER"/>
    <property type="match status" value="1"/>
</dbReference>
<sequence>MKKNILKNIIMLYGLSIAKIVFPLLTLPYLTRVLSVDTYGVVSYVKTIMTYLQIFVDFGFMLSGTKDIIKVRDDKNKLGFVVGDVLLARIILGLIGFAVLIVLTITLPILRENILYTYITYFAVFLSVFLFDYVFRGLEEMQVITIRFVAMKGIAAVLTFVFVHNDADIMWIPILDCLGTFVSVVFVLIELNKRTIKVAFTSISNAVKKLGESAVYFASEMATTAFGALNTVLIGAFLSKADVAYWSLCISMTSAVQAMYSPINNGIYPDMVKNKNLNIIKKTLKLIMPVVAAGCLFTIVVAKYALMIVGGKQYVAAANVLRALTPVLFFSFPAMLLGWPTLGAIGKAREVTTTTILTAILQVVGLGLLISFNNFELISIALLRGFTELFMLVSRTLICWKNRKEFN</sequence>
<evidence type="ECO:0000256" key="6">
    <source>
        <dbReference type="SAM" id="Phobius"/>
    </source>
</evidence>
<feature type="transmembrane region" description="Helical" evidence="6">
    <location>
        <begin position="115"/>
        <end position="135"/>
    </location>
</feature>
<evidence type="ECO:0000256" key="4">
    <source>
        <dbReference type="ARBA" id="ARBA00022989"/>
    </source>
</evidence>
<feature type="transmembrane region" description="Helical" evidence="6">
    <location>
        <begin position="378"/>
        <end position="398"/>
    </location>
</feature>
<evidence type="ECO:0000256" key="3">
    <source>
        <dbReference type="ARBA" id="ARBA00022692"/>
    </source>
</evidence>
<keyword evidence="3 6" id="KW-0812">Transmembrane</keyword>
<feature type="transmembrane region" description="Helical" evidence="6">
    <location>
        <begin position="144"/>
        <end position="163"/>
    </location>
</feature>
<feature type="transmembrane region" description="Helical" evidence="6">
    <location>
        <begin position="320"/>
        <end position="339"/>
    </location>
</feature>